<evidence type="ECO:0000259" key="9">
    <source>
        <dbReference type="Pfam" id="PF23559"/>
    </source>
</evidence>
<dbReference type="Pfam" id="PF23559">
    <property type="entry name" value="WHD_DRP"/>
    <property type="match status" value="1"/>
</dbReference>
<dbReference type="PRINTS" id="PR00364">
    <property type="entry name" value="DISEASERSIST"/>
</dbReference>
<feature type="domain" description="NB-ARC" evidence="7">
    <location>
        <begin position="170"/>
        <end position="336"/>
    </location>
</feature>
<evidence type="ECO:0000256" key="1">
    <source>
        <dbReference type="ARBA" id="ARBA00008894"/>
    </source>
</evidence>
<dbReference type="Gene3D" id="1.10.10.10">
    <property type="entry name" value="Winged helix-like DNA-binding domain superfamily/Winged helix DNA-binding domain"/>
    <property type="match status" value="1"/>
</dbReference>
<organism evidence="10 11">
    <name type="scientific">Oryza meyeriana var. granulata</name>
    <dbReference type="NCBI Taxonomy" id="110450"/>
    <lineage>
        <taxon>Eukaryota</taxon>
        <taxon>Viridiplantae</taxon>
        <taxon>Streptophyta</taxon>
        <taxon>Embryophyta</taxon>
        <taxon>Tracheophyta</taxon>
        <taxon>Spermatophyta</taxon>
        <taxon>Magnoliopsida</taxon>
        <taxon>Liliopsida</taxon>
        <taxon>Poales</taxon>
        <taxon>Poaceae</taxon>
        <taxon>BOP clade</taxon>
        <taxon>Oryzoideae</taxon>
        <taxon>Oryzeae</taxon>
        <taxon>Oryzinae</taxon>
        <taxon>Oryza</taxon>
        <taxon>Oryza meyeriana</taxon>
    </lineage>
</organism>
<name>A0A6G1ESD8_9ORYZ</name>
<dbReference type="InterPro" id="IPR058922">
    <property type="entry name" value="WHD_DRP"/>
</dbReference>
<dbReference type="InterPro" id="IPR032675">
    <property type="entry name" value="LRR_dom_sf"/>
</dbReference>
<keyword evidence="2" id="KW-0433">Leucine-rich repeat</keyword>
<evidence type="ECO:0000313" key="10">
    <source>
        <dbReference type="EMBL" id="KAF0927550.1"/>
    </source>
</evidence>
<dbReference type="OrthoDB" id="777601at2759"/>
<dbReference type="Gene3D" id="1.20.5.4130">
    <property type="match status" value="1"/>
</dbReference>
<dbReference type="FunFam" id="1.10.10.10:FF:000322">
    <property type="entry name" value="Probable disease resistance protein At1g63360"/>
    <property type="match status" value="1"/>
</dbReference>
<keyword evidence="4" id="KW-0547">Nucleotide-binding</keyword>
<evidence type="ECO:0000259" key="7">
    <source>
        <dbReference type="Pfam" id="PF00931"/>
    </source>
</evidence>
<evidence type="ECO:0000256" key="5">
    <source>
        <dbReference type="ARBA" id="ARBA00022821"/>
    </source>
</evidence>
<dbReference type="InterPro" id="IPR001611">
    <property type="entry name" value="Leu-rich_rpt"/>
</dbReference>
<proteinExistence type="inferred from homology"/>
<dbReference type="PANTHER" id="PTHR36766:SF73">
    <property type="entry name" value="NB-ARC DOMAIN-CONTAINING PROTEIN"/>
    <property type="match status" value="1"/>
</dbReference>
<evidence type="ECO:0000313" key="11">
    <source>
        <dbReference type="Proteomes" id="UP000479710"/>
    </source>
</evidence>
<keyword evidence="6" id="KW-0067">ATP-binding</keyword>
<keyword evidence="5" id="KW-0611">Plant defense</keyword>
<evidence type="ECO:0000256" key="3">
    <source>
        <dbReference type="ARBA" id="ARBA00022737"/>
    </source>
</evidence>
<evidence type="ECO:0000259" key="8">
    <source>
        <dbReference type="Pfam" id="PF18052"/>
    </source>
</evidence>
<dbReference type="GO" id="GO:0002758">
    <property type="term" value="P:innate immune response-activating signaling pathway"/>
    <property type="evidence" value="ECO:0007669"/>
    <property type="project" value="UniProtKB-ARBA"/>
</dbReference>
<dbReference type="PANTHER" id="PTHR36766">
    <property type="entry name" value="PLANT BROAD-SPECTRUM MILDEW RESISTANCE PROTEIN RPW8"/>
    <property type="match status" value="1"/>
</dbReference>
<evidence type="ECO:0000256" key="6">
    <source>
        <dbReference type="ARBA" id="ARBA00022840"/>
    </source>
</evidence>
<dbReference type="InterPro" id="IPR041118">
    <property type="entry name" value="Rx_N"/>
</dbReference>
<dbReference type="EMBL" id="SPHZ02000003">
    <property type="protein sequence ID" value="KAF0927550.1"/>
    <property type="molecule type" value="Genomic_DNA"/>
</dbReference>
<dbReference type="InterPro" id="IPR036388">
    <property type="entry name" value="WH-like_DNA-bd_sf"/>
</dbReference>
<dbReference type="GO" id="GO:0005524">
    <property type="term" value="F:ATP binding"/>
    <property type="evidence" value="ECO:0007669"/>
    <property type="project" value="UniProtKB-KW"/>
</dbReference>
<dbReference type="Gene3D" id="3.80.10.10">
    <property type="entry name" value="Ribonuclease Inhibitor"/>
    <property type="match status" value="1"/>
</dbReference>
<comment type="caution">
    <text evidence="10">The sequence shown here is derived from an EMBL/GenBank/DDBJ whole genome shotgun (WGS) entry which is preliminary data.</text>
</comment>
<protein>
    <submittedName>
        <fullName evidence="10">Uncharacterized protein</fullName>
    </submittedName>
</protein>
<dbReference type="GO" id="GO:0043531">
    <property type="term" value="F:ADP binding"/>
    <property type="evidence" value="ECO:0007669"/>
    <property type="project" value="InterPro"/>
</dbReference>
<feature type="non-terminal residue" evidence="10">
    <location>
        <position position="652"/>
    </location>
</feature>
<feature type="domain" description="Disease resistance protein winged helix" evidence="9">
    <location>
        <begin position="425"/>
        <end position="499"/>
    </location>
</feature>
<dbReference type="AlphaFoldDB" id="A0A6G1ESD8"/>
<keyword evidence="3" id="KW-0677">Repeat</keyword>
<dbReference type="Proteomes" id="UP000479710">
    <property type="component" value="Unassembled WGS sequence"/>
</dbReference>
<dbReference type="Pfam" id="PF18052">
    <property type="entry name" value="Rx_N"/>
    <property type="match status" value="1"/>
</dbReference>
<evidence type="ECO:0000256" key="4">
    <source>
        <dbReference type="ARBA" id="ARBA00022741"/>
    </source>
</evidence>
<reference evidence="10 11" key="1">
    <citation type="submission" date="2019-11" db="EMBL/GenBank/DDBJ databases">
        <title>Whole genome sequence of Oryza granulata.</title>
        <authorList>
            <person name="Li W."/>
        </authorList>
    </citation>
    <scope>NUCLEOTIDE SEQUENCE [LARGE SCALE GENOMIC DNA]</scope>
    <source>
        <strain evidence="11">cv. Menghai</strain>
        <tissue evidence="10">Leaf</tissue>
    </source>
</reference>
<dbReference type="SUPFAM" id="SSF52540">
    <property type="entry name" value="P-loop containing nucleoside triphosphate hydrolases"/>
    <property type="match status" value="1"/>
</dbReference>
<accession>A0A6G1ESD8</accession>
<gene>
    <name evidence="10" type="ORF">E2562_034259</name>
</gene>
<dbReference type="Gene3D" id="1.10.8.430">
    <property type="entry name" value="Helical domain of apoptotic protease-activating factors"/>
    <property type="match status" value="1"/>
</dbReference>
<dbReference type="InterPro" id="IPR042197">
    <property type="entry name" value="Apaf_helical"/>
</dbReference>
<dbReference type="GO" id="GO:0009626">
    <property type="term" value="P:plant-type hypersensitive response"/>
    <property type="evidence" value="ECO:0007669"/>
    <property type="project" value="UniProtKB-ARBA"/>
</dbReference>
<dbReference type="SUPFAM" id="SSF52058">
    <property type="entry name" value="L domain-like"/>
    <property type="match status" value="1"/>
</dbReference>
<dbReference type="InterPro" id="IPR002182">
    <property type="entry name" value="NB-ARC"/>
</dbReference>
<dbReference type="Gene3D" id="3.40.50.300">
    <property type="entry name" value="P-loop containing nucleotide triphosphate hydrolases"/>
    <property type="match status" value="1"/>
</dbReference>
<dbReference type="Pfam" id="PF00931">
    <property type="entry name" value="NB-ARC"/>
    <property type="match status" value="1"/>
</dbReference>
<feature type="domain" description="Disease resistance N-terminal" evidence="8">
    <location>
        <begin position="12"/>
        <end position="94"/>
    </location>
</feature>
<keyword evidence="11" id="KW-1185">Reference proteome</keyword>
<sequence>MAGVGEVLASVVLREVARRLGSAVGDQITTQWNFTKDLDGMRMTLESVNALLRDAERRSAREEPVRLWLKRLKNAAYDISEMLDEFQTAATDAGKKTGVFHSLATAPSRFPMVSKMKRMRKKLAKITEEHKNFSFMPNTASVDRQPIDPRPQLSEFTDETAIVGRSEDKQNIIVALLTRGSEDGTIILPIYGIGGVGKTTLAHMVFDDKYSTRYNCLVWVHVSQDFDLNKIGNTIISHVAYPEKESFILDHELMRKRLGNLLEGRKILIILDDIWESNQFNLDTLKCMLNVGKKNSELDVIVTTRMEQTARKVCTVEPYKLETLNHDICWDIVKRYSAFEDRGDKQQLEVIGQEIATKCGGVPLAARALGYALHSKTVDRWLALKNSEIWDECSSEETSLVLPSLKLSFYNMPSCLRMCLAYCAIYAKGCNIEKDDLIHQWITLGFIEPHKVFSATQIAEDYVKHLLGISFLQHSRTYSTSQKDDRAVTLTMHDLVHDISRSVIDDELFFLDGTKENKCGQSTYRYVLLTDYDKPLKELSMILHGRIRALHLVDYRKTELNDEAFSSAKRLIVLDLSHCSIQKLPDSIYQLKQLQYLRAPRVQDGMISESISKLSKLNYLNLRGSSEMSKLPESFGKLEALMCLNLSGCSQL</sequence>
<evidence type="ECO:0000256" key="2">
    <source>
        <dbReference type="ARBA" id="ARBA00022614"/>
    </source>
</evidence>
<dbReference type="InterPro" id="IPR027417">
    <property type="entry name" value="P-loop_NTPase"/>
</dbReference>
<comment type="similarity">
    <text evidence="1">Belongs to the disease resistance NB-LRR family.</text>
</comment>
<dbReference type="Pfam" id="PF13855">
    <property type="entry name" value="LRR_8"/>
    <property type="match status" value="1"/>
</dbReference>
<dbReference type="GO" id="GO:0042742">
    <property type="term" value="P:defense response to bacterium"/>
    <property type="evidence" value="ECO:0007669"/>
    <property type="project" value="UniProtKB-ARBA"/>
</dbReference>